<dbReference type="AlphaFoldDB" id="A0A3N4UR13"/>
<sequence>MNEMTNTTPGSLTEKLTWLDERYWKFGTERDLEDHLIDIFQMDDDGQRTTEPRFDPLTGETKGLMVLGQSGNGKTALLKRALRVDPVLTQFKINQGGNTLFITVPPEATIKKLAEIILAATGYEKVDKKLRAADAWEIARHRFGLVGIKTLIIDECHHIFRPGAGRDIPAAIQALKHIMQSQDRVALIIAGVPNLKSAIQSEVTGETMRRFNEFSLGRIRPGSRGANTFDKNFMKCAQILGINIAEGDALPHRILFAEHGQIGKSVALGKDILRSVIVRKQETVTLEAAERVYRKSNSGLDMTPFNRADWSVVKAELVAIGWGQS</sequence>
<dbReference type="Gene3D" id="3.40.50.300">
    <property type="entry name" value="P-loop containing nucleotide triphosphate hydrolases"/>
    <property type="match status" value="1"/>
</dbReference>
<organism evidence="1 2">
    <name type="scientific">Pacificibacter maritimus</name>
    <dbReference type="NCBI Taxonomy" id="762213"/>
    <lineage>
        <taxon>Bacteria</taxon>
        <taxon>Pseudomonadati</taxon>
        <taxon>Pseudomonadota</taxon>
        <taxon>Alphaproteobacteria</taxon>
        <taxon>Rhodobacterales</taxon>
        <taxon>Roseobacteraceae</taxon>
        <taxon>Pacificibacter</taxon>
    </lineage>
</organism>
<dbReference type="InterPro" id="IPR027417">
    <property type="entry name" value="P-loop_NTPase"/>
</dbReference>
<dbReference type="OrthoDB" id="5288220at2"/>
<name>A0A3N4UR13_9RHOB</name>
<dbReference type="SUPFAM" id="SSF52540">
    <property type="entry name" value="P-loop containing nucleoside triphosphate hydrolases"/>
    <property type="match status" value="1"/>
</dbReference>
<comment type="caution">
    <text evidence="1">The sequence shown here is derived from an EMBL/GenBank/DDBJ whole genome shotgun (WGS) entry which is preliminary data.</text>
</comment>
<dbReference type="Proteomes" id="UP000269689">
    <property type="component" value="Unassembled WGS sequence"/>
</dbReference>
<evidence type="ECO:0000313" key="2">
    <source>
        <dbReference type="Proteomes" id="UP000269689"/>
    </source>
</evidence>
<gene>
    <name evidence="1" type="ORF">EDD53_1816</name>
</gene>
<evidence type="ECO:0000313" key="1">
    <source>
        <dbReference type="EMBL" id="RPE67407.1"/>
    </source>
</evidence>
<proteinExistence type="predicted"/>
<keyword evidence="2" id="KW-1185">Reference proteome</keyword>
<reference evidence="1 2" key="1">
    <citation type="submission" date="2018-11" db="EMBL/GenBank/DDBJ databases">
        <title>Genomic Encyclopedia of Type Strains, Phase IV (KMG-IV): sequencing the most valuable type-strain genomes for metagenomic binning, comparative biology and taxonomic classification.</title>
        <authorList>
            <person name="Goeker M."/>
        </authorList>
    </citation>
    <scope>NUCLEOTIDE SEQUENCE [LARGE SCALE GENOMIC DNA]</scope>
    <source>
        <strain evidence="1 2">DSM 104731</strain>
    </source>
</reference>
<dbReference type="EMBL" id="RKQK01000002">
    <property type="protein sequence ID" value="RPE67407.1"/>
    <property type="molecule type" value="Genomic_DNA"/>
</dbReference>
<dbReference type="RefSeq" id="WP_123792850.1">
    <property type="nucleotide sequence ID" value="NZ_RKQK01000002.1"/>
</dbReference>
<accession>A0A3N4UR13</accession>
<protein>
    <submittedName>
        <fullName evidence="1">TniB protein</fullName>
    </submittedName>
</protein>
<dbReference type="InterPro" id="IPR008868">
    <property type="entry name" value="TniB"/>
</dbReference>
<dbReference type="Pfam" id="PF05621">
    <property type="entry name" value="TniB"/>
    <property type="match status" value="1"/>
</dbReference>